<keyword evidence="2" id="KW-1185">Reference proteome</keyword>
<evidence type="ECO:0000313" key="1">
    <source>
        <dbReference type="EMBL" id="GIL77330.1"/>
    </source>
</evidence>
<dbReference type="Proteomes" id="UP000747110">
    <property type="component" value="Unassembled WGS sequence"/>
</dbReference>
<accession>A0A8J4CDV2</accession>
<evidence type="ECO:0008006" key="3">
    <source>
        <dbReference type="Google" id="ProtNLM"/>
    </source>
</evidence>
<proteinExistence type="predicted"/>
<comment type="caution">
    <text evidence="1">The sequence shown here is derived from an EMBL/GenBank/DDBJ whole genome shotgun (WGS) entry which is preliminary data.</text>
</comment>
<evidence type="ECO:0000313" key="2">
    <source>
        <dbReference type="Proteomes" id="UP000747110"/>
    </source>
</evidence>
<organism evidence="1 2">
    <name type="scientific">Volvox reticuliferus</name>
    <dbReference type="NCBI Taxonomy" id="1737510"/>
    <lineage>
        <taxon>Eukaryota</taxon>
        <taxon>Viridiplantae</taxon>
        <taxon>Chlorophyta</taxon>
        <taxon>core chlorophytes</taxon>
        <taxon>Chlorophyceae</taxon>
        <taxon>CS clade</taxon>
        <taxon>Chlamydomonadales</taxon>
        <taxon>Volvocaceae</taxon>
        <taxon>Volvox</taxon>
    </lineage>
</organism>
<protein>
    <recommendedName>
        <fullName evidence="3">Metallo-beta-lactamase domain-containing protein</fullName>
    </recommendedName>
</protein>
<reference evidence="1" key="1">
    <citation type="journal article" date="2021" name="Proc. Natl. Acad. Sci. U.S.A.">
        <title>Three genomes in the algal genus Volvox reveal the fate of a haploid sex-determining region after a transition to homothallism.</title>
        <authorList>
            <person name="Yamamoto K."/>
            <person name="Hamaji T."/>
            <person name="Kawai-Toyooka H."/>
            <person name="Matsuzaki R."/>
            <person name="Takahashi F."/>
            <person name="Nishimura Y."/>
            <person name="Kawachi M."/>
            <person name="Noguchi H."/>
            <person name="Minakuchi Y."/>
            <person name="Umen J.G."/>
            <person name="Toyoda A."/>
            <person name="Nozaki H."/>
        </authorList>
    </citation>
    <scope>NUCLEOTIDE SEQUENCE</scope>
    <source>
        <strain evidence="1">NIES-3786</strain>
    </source>
</reference>
<dbReference type="InterPro" id="IPR036866">
    <property type="entry name" value="RibonucZ/Hydroxyglut_hydro"/>
</dbReference>
<dbReference type="AlphaFoldDB" id="A0A8J4CDV2"/>
<name>A0A8J4CDV2_9CHLO</name>
<dbReference type="PANTHER" id="PTHR46504:SF2">
    <property type="entry name" value="TRNASE Z TRZ1"/>
    <property type="match status" value="1"/>
</dbReference>
<dbReference type="SUPFAM" id="SSF56281">
    <property type="entry name" value="Metallo-hydrolase/oxidoreductase"/>
    <property type="match status" value="1"/>
</dbReference>
<dbReference type="EMBL" id="BNCP01000010">
    <property type="protein sequence ID" value="GIL77330.1"/>
    <property type="molecule type" value="Genomic_DNA"/>
</dbReference>
<sequence length="239" mass="26454">MQETSIIFPRAKVAFDIGRCPQRACFQQTVLLSHTHLDHVGGLPFHVCTREMLSLPASRVVVPQGCGAGVRRLVDVARELQNSPPLDFEVLELQMRRGRQAMSLAAATPLRTPSPQTARGLGNATSPTLNPFDYPARVFFDLLQGGEDHVLTSGYLCRCFPTTHTIASQGYLLYSQRRKLKAELLGKSQEEIRELRLAGEDVTDTISVPEIAFTGDTTAEFLDVRSNPTLEDALKVHLR</sequence>
<dbReference type="Gene3D" id="3.60.15.10">
    <property type="entry name" value="Ribonuclease Z/Hydroxyacylglutathione hydrolase-like"/>
    <property type="match status" value="1"/>
</dbReference>
<dbReference type="PANTHER" id="PTHR46504">
    <property type="entry name" value="TRNASE Z TRZ1"/>
    <property type="match status" value="1"/>
</dbReference>
<gene>
    <name evidence="1" type="ORF">Vretifemale_6803</name>
</gene>
<dbReference type="OrthoDB" id="527344at2759"/>